<keyword evidence="11" id="KW-1185">Reference proteome</keyword>
<dbReference type="PROSITE" id="PS00108">
    <property type="entry name" value="PROTEIN_KINASE_ST"/>
    <property type="match status" value="1"/>
</dbReference>
<keyword evidence="5" id="KW-0547">Nucleotide-binding</keyword>
<organism evidence="10 11">
    <name type="scientific">Mortierella isabellina</name>
    <name type="common">Filamentous fungus</name>
    <name type="synonym">Umbelopsis isabellina</name>
    <dbReference type="NCBI Taxonomy" id="91625"/>
    <lineage>
        <taxon>Eukaryota</taxon>
        <taxon>Fungi</taxon>
        <taxon>Fungi incertae sedis</taxon>
        <taxon>Mucoromycota</taxon>
        <taxon>Mucoromycotina</taxon>
        <taxon>Umbelopsidomycetes</taxon>
        <taxon>Umbelopsidales</taxon>
        <taxon>Umbelopsidaceae</taxon>
        <taxon>Umbelopsis</taxon>
    </lineage>
</organism>
<dbReference type="OrthoDB" id="9332038at2759"/>
<dbReference type="SUPFAM" id="SSF56112">
    <property type="entry name" value="Protein kinase-like (PK-like)"/>
    <property type="match status" value="1"/>
</dbReference>
<dbReference type="SMART" id="SM00220">
    <property type="entry name" value="S_TKc"/>
    <property type="match status" value="1"/>
</dbReference>
<keyword evidence="7" id="KW-0067">ATP-binding</keyword>
<keyword evidence="3" id="KW-0597">Phosphoprotein</keyword>
<dbReference type="PANTHER" id="PTHR24058:SF17">
    <property type="entry name" value="HOMEODOMAIN INTERACTING PROTEIN KINASE, ISOFORM D"/>
    <property type="match status" value="1"/>
</dbReference>
<dbReference type="Gene3D" id="3.30.200.20">
    <property type="entry name" value="Phosphorylase Kinase, domain 1"/>
    <property type="match status" value="1"/>
</dbReference>
<feature type="compositionally biased region" description="Low complexity" evidence="8">
    <location>
        <begin position="856"/>
        <end position="873"/>
    </location>
</feature>
<dbReference type="PANTHER" id="PTHR24058">
    <property type="entry name" value="DUAL SPECIFICITY PROTEIN KINASE"/>
    <property type="match status" value="1"/>
</dbReference>
<comment type="caution">
    <text evidence="10">The sequence shown here is derived from an EMBL/GenBank/DDBJ whole genome shotgun (WGS) entry which is preliminary data.</text>
</comment>
<evidence type="ECO:0000256" key="3">
    <source>
        <dbReference type="ARBA" id="ARBA00022553"/>
    </source>
</evidence>
<proteinExistence type="inferred from homology"/>
<dbReference type="InterPro" id="IPR008271">
    <property type="entry name" value="Ser/Thr_kinase_AS"/>
</dbReference>
<dbReference type="GO" id="GO:0005634">
    <property type="term" value="C:nucleus"/>
    <property type="evidence" value="ECO:0007669"/>
    <property type="project" value="TreeGrafter"/>
</dbReference>
<feature type="region of interest" description="Disordered" evidence="8">
    <location>
        <begin position="1"/>
        <end position="127"/>
    </location>
</feature>
<feature type="compositionally biased region" description="Low complexity" evidence="8">
    <location>
        <begin position="814"/>
        <end position="825"/>
    </location>
</feature>
<evidence type="ECO:0000256" key="6">
    <source>
        <dbReference type="ARBA" id="ARBA00022777"/>
    </source>
</evidence>
<feature type="compositionally biased region" description="Low complexity" evidence="8">
    <location>
        <begin position="943"/>
        <end position="955"/>
    </location>
</feature>
<comment type="similarity">
    <text evidence="1">Belongs to the protein kinase superfamily. CMGC Ser/Thr protein kinase family. MNB/DYRK subfamily.</text>
</comment>
<dbReference type="Proteomes" id="UP000654370">
    <property type="component" value="Unassembled WGS sequence"/>
</dbReference>
<evidence type="ECO:0000256" key="8">
    <source>
        <dbReference type="SAM" id="MobiDB-lite"/>
    </source>
</evidence>
<evidence type="ECO:0000256" key="1">
    <source>
        <dbReference type="ARBA" id="ARBA00008867"/>
    </source>
</evidence>
<dbReference type="GO" id="GO:0005524">
    <property type="term" value="F:ATP binding"/>
    <property type="evidence" value="ECO:0007669"/>
    <property type="project" value="UniProtKB-KW"/>
</dbReference>
<dbReference type="EMBL" id="JAEPQZ010000008">
    <property type="protein sequence ID" value="KAG2177996.1"/>
    <property type="molecule type" value="Genomic_DNA"/>
</dbReference>
<evidence type="ECO:0000313" key="10">
    <source>
        <dbReference type="EMBL" id="KAG2177996.1"/>
    </source>
</evidence>
<dbReference type="InterPro" id="IPR011009">
    <property type="entry name" value="Kinase-like_dom_sf"/>
</dbReference>
<dbReference type="FunFam" id="1.10.510.10:FF:000380">
    <property type="entry name" value="Serine/threonine-protein kinase ppk15"/>
    <property type="match status" value="1"/>
</dbReference>
<feature type="compositionally biased region" description="Polar residues" evidence="8">
    <location>
        <begin position="54"/>
        <end position="67"/>
    </location>
</feature>
<evidence type="ECO:0000313" key="11">
    <source>
        <dbReference type="Proteomes" id="UP000654370"/>
    </source>
</evidence>
<feature type="non-terminal residue" evidence="10">
    <location>
        <position position="1"/>
    </location>
</feature>
<dbReference type="Pfam" id="PF00069">
    <property type="entry name" value="Pkinase"/>
    <property type="match status" value="1"/>
</dbReference>
<feature type="region of interest" description="Disordered" evidence="8">
    <location>
        <begin position="808"/>
        <end position="878"/>
    </location>
</feature>
<name>A0A8H7UA56_MORIS</name>
<reference evidence="10" key="1">
    <citation type="submission" date="2020-12" db="EMBL/GenBank/DDBJ databases">
        <title>Metabolic potential, ecology and presence of endohyphal bacteria is reflected in genomic diversity of Mucoromycotina.</title>
        <authorList>
            <person name="Muszewska A."/>
            <person name="Okrasinska A."/>
            <person name="Steczkiewicz K."/>
            <person name="Drgas O."/>
            <person name="Orlowska M."/>
            <person name="Perlinska-Lenart U."/>
            <person name="Aleksandrzak-Piekarczyk T."/>
            <person name="Szatraj K."/>
            <person name="Zielenkiewicz U."/>
            <person name="Pilsyk S."/>
            <person name="Malc E."/>
            <person name="Mieczkowski P."/>
            <person name="Kruszewska J.S."/>
            <person name="Biernat P."/>
            <person name="Pawlowska J."/>
        </authorList>
    </citation>
    <scope>NUCLEOTIDE SEQUENCE</scope>
    <source>
        <strain evidence="10">WA0000067209</strain>
    </source>
</reference>
<protein>
    <recommendedName>
        <fullName evidence="9">Protein kinase domain-containing protein</fullName>
    </recommendedName>
</protein>
<feature type="region of interest" description="Disordered" evidence="8">
    <location>
        <begin position="219"/>
        <end position="242"/>
    </location>
</feature>
<dbReference type="AlphaFoldDB" id="A0A8H7UA56"/>
<evidence type="ECO:0000256" key="4">
    <source>
        <dbReference type="ARBA" id="ARBA00022679"/>
    </source>
</evidence>
<dbReference type="GO" id="GO:0005737">
    <property type="term" value="C:cytoplasm"/>
    <property type="evidence" value="ECO:0007669"/>
    <property type="project" value="TreeGrafter"/>
</dbReference>
<keyword evidence="6" id="KW-0418">Kinase</keyword>
<feature type="region of interest" description="Disordered" evidence="8">
    <location>
        <begin position="736"/>
        <end position="795"/>
    </location>
</feature>
<evidence type="ECO:0000256" key="7">
    <source>
        <dbReference type="ARBA" id="ARBA00022840"/>
    </source>
</evidence>
<keyword evidence="4" id="KW-0808">Transferase</keyword>
<accession>A0A8H7UA56</accession>
<feature type="region of interest" description="Disordered" evidence="8">
    <location>
        <begin position="938"/>
        <end position="971"/>
    </location>
</feature>
<dbReference type="InterPro" id="IPR000719">
    <property type="entry name" value="Prot_kinase_dom"/>
</dbReference>
<dbReference type="PROSITE" id="PS50011">
    <property type="entry name" value="PROTEIN_KINASE_DOM"/>
    <property type="match status" value="1"/>
</dbReference>
<feature type="compositionally biased region" description="Polar residues" evidence="8">
    <location>
        <begin position="101"/>
        <end position="116"/>
    </location>
</feature>
<feature type="domain" description="Protein kinase" evidence="9">
    <location>
        <begin position="266"/>
        <end position="601"/>
    </location>
</feature>
<sequence>GMTSYLSDPAGVLATNPDKLTSGHKPSRDLLTSKRQSLSSTDLKPYEPYDSPRISKSTTTSKSNMHQPTDWPPTMQLRKSALSQDQDMFTDKSPKHKSIQLRPSFSTSAAGSTTNRLKPALKQGPGSPYYAQTIEPGVRYHDETIKHAHAKKPIKNRSLPAKPPVDGFKQVKNKAIDLRPVVSKQPVERRARPEGGFISPLLALTTEISETYQLRNPMFRYNPSRNPRRVLTKPSKPSKNDGYDNEDCDYILRVNDTLGSEKGQQYRVLDILGQGTFGQVVKCQHILTKELVSVKVIKNKPAYKVQSRLEIEILKKVGTNLNGERDAHDRHHILRLYHTFIHRNHLCLVFELLSVNLYELVKQNSFKGLSTNLVRVISAQLVDALIVLKEAEIIHCDLKPENILLKNLESPTIKIIDFGSACHESHQIYTYIQSRFYRSPEVLFGVKYNSAIDMWSLGCIVAELFLGLPLFPGCSEYNQVSRIVDMLGMPPNYMLDNGSTAPDFFNKLEDLDGRRTWVMKSREQYSRDHGKAEMPGKKYFNETKLPPLILNYSQARHGLDEIEKERERQSRHALIDFIQGLLNQDPMRRWTPHQIRNHPFLTGEPFTGPFKPDAVPSFSKNMAKRPLEPVVPEQPPPSMMMAPPLPGPAPIPVMYQEPLPPLGAVPAPPGNFIPMAPGPVQAPAPTAAAAAGPAMNSQLFPRRQRARTVGISQVPPQMQAILSDIKAYPVEEHRHTNVPTEVVTSRVMPPPEKQSFRESQDGPDAGSSKVTSQQPPMQLGHRRTRSQGNLAGVLAADSPNLRIQYKRRSAVQHSYMDSSFSTSPSSEDDVSRKESQPVSEKHTTYGQGDSHIHQVESGSGSGSTSRNNSETTSPDSSLAAALDRKVKIASKVKVRIGSRDSFRMPTDVRRGAALLENSNSNKGLLRGVSAGEAAGGLLMMRTSSAEQGKMSSKSSSSKKRSGTEKSGGMMT</sequence>
<evidence type="ECO:0000256" key="5">
    <source>
        <dbReference type="ARBA" id="ARBA00022741"/>
    </source>
</evidence>
<evidence type="ECO:0000259" key="9">
    <source>
        <dbReference type="PROSITE" id="PS50011"/>
    </source>
</evidence>
<dbReference type="GO" id="GO:0004674">
    <property type="term" value="F:protein serine/threonine kinase activity"/>
    <property type="evidence" value="ECO:0007669"/>
    <property type="project" value="UniProtKB-KW"/>
</dbReference>
<feature type="compositionally biased region" description="Basic and acidic residues" evidence="8">
    <location>
        <begin position="829"/>
        <end position="843"/>
    </location>
</feature>
<gene>
    <name evidence="10" type="ORF">INT43_003249</name>
</gene>
<dbReference type="GO" id="GO:0004713">
    <property type="term" value="F:protein tyrosine kinase activity"/>
    <property type="evidence" value="ECO:0007669"/>
    <property type="project" value="TreeGrafter"/>
</dbReference>
<feature type="compositionally biased region" description="Polar residues" evidence="8">
    <location>
        <begin position="33"/>
        <end position="42"/>
    </location>
</feature>
<dbReference type="InterPro" id="IPR050494">
    <property type="entry name" value="Ser_Thr_dual-spec_kinase"/>
</dbReference>
<keyword evidence="2" id="KW-0723">Serine/threonine-protein kinase</keyword>
<dbReference type="Gene3D" id="1.10.510.10">
    <property type="entry name" value="Transferase(Phosphotransferase) domain 1"/>
    <property type="match status" value="1"/>
</dbReference>
<evidence type="ECO:0000256" key="2">
    <source>
        <dbReference type="ARBA" id="ARBA00022527"/>
    </source>
</evidence>